<name>A0A2H3KYM1_9FLAO</name>
<evidence type="ECO:0000313" key="2">
    <source>
        <dbReference type="EMBL" id="PDS24826.1"/>
    </source>
</evidence>
<organism evidence="2 3">
    <name type="scientific">Flavobacterium branchiophilum</name>
    <dbReference type="NCBI Taxonomy" id="55197"/>
    <lineage>
        <taxon>Bacteria</taxon>
        <taxon>Pseudomonadati</taxon>
        <taxon>Bacteroidota</taxon>
        <taxon>Flavobacteriia</taxon>
        <taxon>Flavobacteriales</taxon>
        <taxon>Flavobacteriaceae</taxon>
        <taxon>Flavobacterium</taxon>
    </lineage>
</organism>
<accession>A0A2H3KYM1</accession>
<dbReference type="RefSeq" id="WP_014084687.1">
    <property type="nucleotide sequence ID" value="NZ_CBCSFI010000005.1"/>
</dbReference>
<evidence type="ECO:0000256" key="1">
    <source>
        <dbReference type="SAM" id="SignalP"/>
    </source>
</evidence>
<proteinExistence type="predicted"/>
<feature type="signal peptide" evidence="1">
    <location>
        <begin position="1"/>
        <end position="18"/>
    </location>
</feature>
<comment type="caution">
    <text evidence="2">The sequence shown here is derived from an EMBL/GenBank/DDBJ whole genome shotgun (WGS) entry which is preliminary data.</text>
</comment>
<evidence type="ECO:0000313" key="3">
    <source>
        <dbReference type="Proteomes" id="UP000220828"/>
    </source>
</evidence>
<dbReference type="Proteomes" id="UP000220828">
    <property type="component" value="Unassembled WGS sequence"/>
</dbReference>
<dbReference type="EMBL" id="PCMW01000035">
    <property type="protein sequence ID" value="PDS24826.1"/>
    <property type="molecule type" value="Genomic_DNA"/>
</dbReference>
<keyword evidence="1" id="KW-0732">Signal</keyword>
<dbReference type="OrthoDB" id="705292at2"/>
<dbReference type="AlphaFoldDB" id="A0A2H3KYM1"/>
<protein>
    <submittedName>
        <fullName evidence="2">Uncharacterized protein</fullName>
    </submittedName>
</protein>
<gene>
    <name evidence="2" type="ORF">B0A77_06785</name>
</gene>
<sequence>MKKLMFLYVLTIALAVNAQVGIGTKTVFQSSILNFNDNDYRGIILPATTTVTTPVKGTLTFDRTTKTVQYFDGIWKSLTKTGELPTTLNANNDIKSGMIIGKTTSSAPGVLVLESTTKALVLPRMNEPHLNIPNPEAGTICYDLTNKVLCIYNGKEWSFWQ</sequence>
<reference evidence="2 3" key="1">
    <citation type="submission" date="2017-09" db="EMBL/GenBank/DDBJ databases">
        <title>Whole genomes of Flavobacteriaceae.</title>
        <authorList>
            <person name="Stine C."/>
            <person name="Li C."/>
            <person name="Tadesse D."/>
        </authorList>
    </citation>
    <scope>NUCLEOTIDE SEQUENCE [LARGE SCALE GENOMIC DNA]</scope>
    <source>
        <strain evidence="2 3">ATCC 35036</strain>
    </source>
</reference>
<feature type="chain" id="PRO_5013668971" evidence="1">
    <location>
        <begin position="19"/>
        <end position="161"/>
    </location>
</feature>
<dbReference type="OMA" id="NGSEWAF"/>